<protein>
    <submittedName>
        <fullName evidence="3">Uncharacterized protein</fullName>
    </submittedName>
</protein>
<evidence type="ECO:0000313" key="3">
    <source>
        <dbReference type="EMBL" id="MFC1572764.1"/>
    </source>
</evidence>
<dbReference type="EMBL" id="JBHPKH010000037">
    <property type="protein sequence ID" value="MFC1572764.1"/>
    <property type="molecule type" value="Genomic_DNA"/>
</dbReference>
<keyword evidence="2" id="KW-0812">Transmembrane</keyword>
<feature type="transmembrane region" description="Helical" evidence="2">
    <location>
        <begin position="558"/>
        <end position="580"/>
    </location>
</feature>
<evidence type="ECO:0000256" key="2">
    <source>
        <dbReference type="SAM" id="Phobius"/>
    </source>
</evidence>
<comment type="caution">
    <text evidence="3">The sequence shown here is derived from an EMBL/GenBank/DDBJ whole genome shotgun (WGS) entry which is preliminary data.</text>
</comment>
<organism evidence="3 4">
    <name type="scientific">Eiseniibacteriota bacterium</name>
    <dbReference type="NCBI Taxonomy" id="2212470"/>
    <lineage>
        <taxon>Bacteria</taxon>
        <taxon>Candidatus Eiseniibacteriota</taxon>
    </lineage>
</organism>
<proteinExistence type="predicted"/>
<keyword evidence="4" id="KW-1185">Reference proteome</keyword>
<keyword evidence="2" id="KW-0472">Membrane</keyword>
<accession>A0ABV6YKR9</accession>
<reference evidence="3 4" key="1">
    <citation type="submission" date="2024-09" db="EMBL/GenBank/DDBJ databases">
        <authorList>
            <person name="D'Angelo T."/>
        </authorList>
    </citation>
    <scope>NUCLEOTIDE SEQUENCE [LARGE SCALE GENOMIC DNA]</scope>
    <source>
        <strain evidence="3">SAG AM-320-E07</strain>
    </source>
</reference>
<sequence length="805" mass="90859">MGRGEDNISHLQSCRTGQEYVIGSKHFRLEEEWNYNHDALEWEHSPVRKHVEESDEGTRSFSKWAYVFYSHRSRARLLAEVCCDEKAGFYFWDCQSGPELDPDAMLVFLSEVRLREARIRFYEDSPASLKERAGARGSIPRERIYDSSFSLILQNHLRQARTLCGQIRAIHERRQEEIFDEDRLTRIQLATFSQQVAYSEHGDRDWFQRDLDRYLLDCITEDVDRDTLATLRMIQRTVLLTPAFGQVVGDYLSEGEEKQVVQTGFCDACQAVIEAHPDRTESREEDYRRALSELQPLFSDPDSWFNELLWPVLGRGLEAKDRETLIYTHDAEGLLKVVRKLLSNSEKVLKWFTSVYAIKLAHDAKFSGSNIDAIRELLKEPCRFFNQLGLRTLRDLRIVKGKDGLPALEWKEWSTSAVQHSALKGYYRVFKGFVEIANFVVRVSDYNEAHRRKDYRAVAEATVRLSSSVTALGGVGLTALVPKGSTLLKALPAARLVFDIVADSVAIYRTEDDMEVYGYVSRIGGSVFLLAAWAGTTTTGATAVTTATGATAATVATIASTITVVGALLVIGGTVYLFAIHKTPLEKWARSSSWGEPGDDSPPRRDGPTLPAAEARKQIRGLLNIVMNFKLDVKCITRLEGDILDVSIKSRFHTSRTLAKVEVMFESRPNKLSTLCRNDISLTRHPSEWTITHEEDGVELSRRWTASELRKRISPGKTLAGGRSRNGIRKIKVLAYLDLFGDGLYKLPLETGIQSEDTKVNLDDRRFSTPPPQALNWDISYSSGQTHIRIIANGSGEADHHGRLA</sequence>
<keyword evidence="2" id="KW-1133">Transmembrane helix</keyword>
<name>A0ABV6YKR9_UNCEI</name>
<gene>
    <name evidence="3" type="ORF">ACFL6M_04110</name>
</gene>
<evidence type="ECO:0000256" key="1">
    <source>
        <dbReference type="SAM" id="MobiDB-lite"/>
    </source>
</evidence>
<dbReference type="Proteomes" id="UP001593833">
    <property type="component" value="Unassembled WGS sequence"/>
</dbReference>
<evidence type="ECO:0000313" key="4">
    <source>
        <dbReference type="Proteomes" id="UP001593833"/>
    </source>
</evidence>
<feature type="region of interest" description="Disordered" evidence="1">
    <location>
        <begin position="590"/>
        <end position="610"/>
    </location>
</feature>